<keyword evidence="3" id="KW-1133">Transmembrane helix</keyword>
<dbReference type="Gramene" id="AET2Gv20743700.20">
    <property type="protein sequence ID" value="AET2Gv20743700.20"/>
    <property type="gene ID" value="AET2Gv20743700"/>
</dbReference>
<keyword evidence="6" id="KW-1185">Reference proteome</keyword>
<dbReference type="FunFam" id="3.30.200.20:FF:000608">
    <property type="entry name" value="Serine/threonine kinase protein"/>
    <property type="match status" value="1"/>
</dbReference>
<dbReference type="GO" id="GO:0051707">
    <property type="term" value="P:response to other organism"/>
    <property type="evidence" value="ECO:0007669"/>
    <property type="project" value="UniProtKB-ARBA"/>
</dbReference>
<reference evidence="6" key="1">
    <citation type="journal article" date="2014" name="Science">
        <title>Ancient hybridizations among the ancestral genomes of bread wheat.</title>
        <authorList>
            <consortium name="International Wheat Genome Sequencing Consortium,"/>
            <person name="Marcussen T."/>
            <person name="Sandve S.R."/>
            <person name="Heier L."/>
            <person name="Spannagl M."/>
            <person name="Pfeifer M."/>
            <person name="Jakobsen K.S."/>
            <person name="Wulff B.B."/>
            <person name="Steuernagel B."/>
            <person name="Mayer K.F."/>
            <person name="Olsen O.A."/>
        </authorList>
    </citation>
    <scope>NUCLEOTIDE SEQUENCE [LARGE SCALE GENOMIC DNA]</scope>
    <source>
        <strain evidence="6">cv. AL8/78</strain>
    </source>
</reference>
<keyword evidence="3" id="KW-0812">Transmembrane</keyword>
<proteinExistence type="predicted"/>
<dbReference type="InterPro" id="IPR011009">
    <property type="entry name" value="Kinase-like_dom_sf"/>
</dbReference>
<evidence type="ECO:0000256" key="2">
    <source>
        <dbReference type="ARBA" id="ARBA00022840"/>
    </source>
</evidence>
<sequence length="167" mass="18787">MHTGYEVLLGCLVAAVIIGFVVIYCHIRRRTRKIKSSKRDIEVGTASVEYEEVTCKQMSVKEIYAATENLHLSNIIGQGIAGKVYKGMLANGWPVAVKHIIKNEHAETFVREVTSLSHVKHPNLVSLRGYCDGQEECFLVYELCVNGNLSEWLFGKYIFEETTGCIM</sequence>
<dbReference type="InterPro" id="IPR000719">
    <property type="entry name" value="Prot_kinase_dom"/>
</dbReference>
<evidence type="ECO:0000313" key="5">
    <source>
        <dbReference type="EnsemblPlants" id="AET2Gv20743700.20"/>
    </source>
</evidence>
<dbReference type="InterPro" id="IPR050528">
    <property type="entry name" value="L-type_Lectin-RKs"/>
</dbReference>
<dbReference type="PROSITE" id="PS50011">
    <property type="entry name" value="PROTEIN_KINASE_DOM"/>
    <property type="match status" value="1"/>
</dbReference>
<keyword evidence="1" id="KW-0547">Nucleotide-binding</keyword>
<name>A0A453C5Y8_AEGTS</name>
<evidence type="ECO:0000259" key="4">
    <source>
        <dbReference type="PROSITE" id="PS50011"/>
    </source>
</evidence>
<dbReference type="GO" id="GO:0005524">
    <property type="term" value="F:ATP binding"/>
    <property type="evidence" value="ECO:0007669"/>
    <property type="project" value="UniProtKB-KW"/>
</dbReference>
<dbReference type="SUPFAM" id="SSF56112">
    <property type="entry name" value="Protein kinase-like (PK-like)"/>
    <property type="match status" value="1"/>
</dbReference>
<keyword evidence="2" id="KW-0067">ATP-binding</keyword>
<feature type="transmembrane region" description="Helical" evidence="3">
    <location>
        <begin position="6"/>
        <end position="27"/>
    </location>
</feature>
<dbReference type="AlphaFoldDB" id="A0A453C5Y8"/>
<organism evidence="5 6">
    <name type="scientific">Aegilops tauschii subsp. strangulata</name>
    <name type="common">Goatgrass</name>
    <dbReference type="NCBI Taxonomy" id="200361"/>
    <lineage>
        <taxon>Eukaryota</taxon>
        <taxon>Viridiplantae</taxon>
        <taxon>Streptophyta</taxon>
        <taxon>Embryophyta</taxon>
        <taxon>Tracheophyta</taxon>
        <taxon>Spermatophyta</taxon>
        <taxon>Magnoliopsida</taxon>
        <taxon>Liliopsida</taxon>
        <taxon>Poales</taxon>
        <taxon>Poaceae</taxon>
        <taxon>BOP clade</taxon>
        <taxon>Pooideae</taxon>
        <taxon>Triticodae</taxon>
        <taxon>Triticeae</taxon>
        <taxon>Triticinae</taxon>
        <taxon>Aegilops</taxon>
    </lineage>
</organism>
<reference evidence="5" key="5">
    <citation type="journal article" date="2021" name="G3 (Bethesda)">
        <title>Aegilops tauschii genome assembly Aet v5.0 features greater sequence contiguity and improved annotation.</title>
        <authorList>
            <person name="Wang L."/>
            <person name="Zhu T."/>
            <person name="Rodriguez J.C."/>
            <person name="Deal K.R."/>
            <person name="Dubcovsky J."/>
            <person name="McGuire P.E."/>
            <person name="Lux T."/>
            <person name="Spannagl M."/>
            <person name="Mayer K.F.X."/>
            <person name="Baldrich P."/>
            <person name="Meyers B.C."/>
            <person name="Huo N."/>
            <person name="Gu Y.Q."/>
            <person name="Zhou H."/>
            <person name="Devos K.M."/>
            <person name="Bennetzen J.L."/>
            <person name="Unver T."/>
            <person name="Budak H."/>
            <person name="Gulick P.J."/>
            <person name="Galiba G."/>
            <person name="Kalapos B."/>
            <person name="Nelson D.R."/>
            <person name="Li P."/>
            <person name="You F.M."/>
            <person name="Luo M.C."/>
            <person name="Dvorak J."/>
        </authorList>
    </citation>
    <scope>NUCLEOTIDE SEQUENCE [LARGE SCALE GENOMIC DNA]</scope>
    <source>
        <strain evidence="5">cv. AL8/78</strain>
    </source>
</reference>
<dbReference type="EnsemblPlants" id="AET2Gv20743700.20">
    <property type="protein sequence ID" value="AET2Gv20743700.20"/>
    <property type="gene ID" value="AET2Gv20743700"/>
</dbReference>
<accession>A0A453C5Y8</accession>
<reference evidence="5" key="4">
    <citation type="submission" date="2019-03" db="UniProtKB">
        <authorList>
            <consortium name="EnsemblPlants"/>
        </authorList>
    </citation>
    <scope>IDENTIFICATION</scope>
</reference>
<dbReference type="Gene3D" id="3.30.200.20">
    <property type="entry name" value="Phosphorylase Kinase, domain 1"/>
    <property type="match status" value="1"/>
</dbReference>
<dbReference type="InterPro" id="IPR001245">
    <property type="entry name" value="Ser-Thr/Tyr_kinase_cat_dom"/>
</dbReference>
<dbReference type="GO" id="GO:0004672">
    <property type="term" value="F:protein kinase activity"/>
    <property type="evidence" value="ECO:0007669"/>
    <property type="project" value="InterPro"/>
</dbReference>
<dbReference type="PANTHER" id="PTHR27007">
    <property type="match status" value="1"/>
</dbReference>
<reference evidence="5" key="3">
    <citation type="journal article" date="2017" name="Nature">
        <title>Genome sequence of the progenitor of the wheat D genome Aegilops tauschii.</title>
        <authorList>
            <person name="Luo M.C."/>
            <person name="Gu Y.Q."/>
            <person name="Puiu D."/>
            <person name="Wang H."/>
            <person name="Twardziok S.O."/>
            <person name="Deal K.R."/>
            <person name="Huo N."/>
            <person name="Zhu T."/>
            <person name="Wang L."/>
            <person name="Wang Y."/>
            <person name="McGuire P.E."/>
            <person name="Liu S."/>
            <person name="Long H."/>
            <person name="Ramasamy R.K."/>
            <person name="Rodriguez J.C."/>
            <person name="Van S.L."/>
            <person name="Yuan L."/>
            <person name="Wang Z."/>
            <person name="Xia Z."/>
            <person name="Xiao L."/>
            <person name="Anderson O.D."/>
            <person name="Ouyang S."/>
            <person name="Liang Y."/>
            <person name="Zimin A.V."/>
            <person name="Pertea G."/>
            <person name="Qi P."/>
            <person name="Bennetzen J.L."/>
            <person name="Dai X."/>
            <person name="Dawson M.W."/>
            <person name="Muller H.G."/>
            <person name="Kugler K."/>
            <person name="Rivarola-Duarte L."/>
            <person name="Spannagl M."/>
            <person name="Mayer K.F.X."/>
            <person name="Lu F.H."/>
            <person name="Bevan M.W."/>
            <person name="Leroy P."/>
            <person name="Li P."/>
            <person name="You F.M."/>
            <person name="Sun Q."/>
            <person name="Liu Z."/>
            <person name="Lyons E."/>
            <person name="Wicker T."/>
            <person name="Salzberg S.L."/>
            <person name="Devos K.M."/>
            <person name="Dvorak J."/>
        </authorList>
    </citation>
    <scope>NUCLEOTIDE SEQUENCE [LARGE SCALE GENOMIC DNA]</scope>
    <source>
        <strain evidence="5">cv. AL8/78</strain>
    </source>
</reference>
<evidence type="ECO:0000313" key="6">
    <source>
        <dbReference type="Proteomes" id="UP000015105"/>
    </source>
</evidence>
<evidence type="ECO:0000256" key="1">
    <source>
        <dbReference type="ARBA" id="ARBA00022741"/>
    </source>
</evidence>
<protein>
    <recommendedName>
        <fullName evidence="4">Protein kinase domain-containing protein</fullName>
    </recommendedName>
</protein>
<reference evidence="6" key="2">
    <citation type="journal article" date="2017" name="Nat. Plants">
        <title>The Aegilops tauschii genome reveals multiple impacts of transposons.</title>
        <authorList>
            <person name="Zhao G."/>
            <person name="Zou C."/>
            <person name="Li K."/>
            <person name="Wang K."/>
            <person name="Li T."/>
            <person name="Gao L."/>
            <person name="Zhang X."/>
            <person name="Wang H."/>
            <person name="Yang Z."/>
            <person name="Liu X."/>
            <person name="Jiang W."/>
            <person name="Mao L."/>
            <person name="Kong X."/>
            <person name="Jiao Y."/>
            <person name="Jia J."/>
        </authorList>
    </citation>
    <scope>NUCLEOTIDE SEQUENCE [LARGE SCALE GENOMIC DNA]</scope>
    <source>
        <strain evidence="6">cv. AL8/78</strain>
    </source>
</reference>
<feature type="domain" description="Protein kinase" evidence="4">
    <location>
        <begin position="70"/>
        <end position="167"/>
    </location>
</feature>
<evidence type="ECO:0000256" key="3">
    <source>
        <dbReference type="SAM" id="Phobius"/>
    </source>
</evidence>
<dbReference type="Pfam" id="PF07714">
    <property type="entry name" value="PK_Tyr_Ser-Thr"/>
    <property type="match status" value="1"/>
</dbReference>
<keyword evidence="3" id="KW-0472">Membrane</keyword>
<dbReference type="Proteomes" id="UP000015105">
    <property type="component" value="Chromosome 2D"/>
</dbReference>